<feature type="domain" description="Protein CR006 P-loop" evidence="2">
    <location>
        <begin position="9"/>
        <end position="779"/>
    </location>
</feature>
<evidence type="ECO:0000259" key="2">
    <source>
        <dbReference type="Pfam" id="PF13166"/>
    </source>
</evidence>
<evidence type="ECO:0000313" key="3">
    <source>
        <dbReference type="EMBL" id="WWC41609.1"/>
    </source>
</evidence>
<reference evidence="3 4" key="1">
    <citation type="journal article" date="2017" name="Genome Biol. Evol.">
        <title>Comparative Genomic Analysis Identifies a Campylobacter Clade Deficient in Selenium Metabolism.</title>
        <authorList>
            <person name="Miller W.G."/>
            <person name="Yee E."/>
            <person name="Lopes B.S."/>
            <person name="Chapman M.H."/>
            <person name="Huynh S."/>
            <person name="Bono J.L."/>
            <person name="Parker C.T."/>
            <person name="Strachan N.J.C."/>
            <person name="Forbes K.J."/>
        </authorList>
    </citation>
    <scope>NUCLEOTIDE SEQUENCE [LARGE SCALE GENOMIC DNA]</scope>
    <source>
        <strain evidence="3 4">RM9261</strain>
    </source>
</reference>
<keyword evidence="1" id="KW-0175">Coiled coil</keyword>
<keyword evidence="4" id="KW-1185">Reference proteome</keyword>
<gene>
    <name evidence="3" type="ORF">CVIC9261_07840</name>
</gene>
<sequence length="812" mass="95706">MLKKFNHINCATYKNFNWELNEFGKINIIYGHNGAGKTVLSRLIRSFETKELPQGYDDIKFKIQINSNNYFSETDIKNADFEVRVYNRDFVNKNLNFLINGENSGSILSFQSAILGEHNDIIFRAIKELENKIGKKPDPENAIIASGFVGDIIYITQQIEDKIREKSKKENDLNSKLSKIAQDIKYSSLLAEPNYNITKVKEEIKNITLENLDSNILNDEQLQININRLRDESKEAIKLNFNFQQAQMSEILSQAKILVEEKLTPREEIQDELRKWLEAGLDFHSHTKEEQECKFCKGKVSKERITELLENLNDERRQINKSKIEKLTNLIKDINNNYEKYLKNIHAIRKEALYLEYQEEGEKIKNDAEEIFNKYNNLLKTILKKLGDKYENPYKDIIFGNFTDNSNEVAKIIEDFKNLANKNNKKTDRLSKDKEDAKKAIITSEISKKLKDIDYFSKQQEIEELDNELNRLNNYKNDKIKEKEEAEEKKRKLHDEISSEQASINNINRYLNSFFGNETLQFRVLEDKVGEFEILRNGQKADNLSEGECTLIGFCYFMAKLQDLKTDGTNPIIWIDDPISSLDSNHIFFVFSLIDSELFNKDKELKYQQLFISTHNLDFLKYLKQLTVKDGKKNRFIAIKNDRENKFSRMYMIQKDENGSKIVDMPKFLKDYTTEFSYLFEQIYKHKNINEIDNEDTKTILTYNFGNNLRKFLEIYLFFKYPQKKSLGVETIERFFGSTQNAILLNRYIQEYSHLREILERGMKPLDIPESKKIAEFVLETIKKKDPEQYEALCESIKEKDIEISKKRLFDE</sequence>
<dbReference type="Pfam" id="PF13166">
    <property type="entry name" value="AAA_13"/>
    <property type="match status" value="1"/>
</dbReference>
<dbReference type="InterPro" id="IPR026866">
    <property type="entry name" value="CR006_AAA"/>
</dbReference>
<dbReference type="InterPro" id="IPR027417">
    <property type="entry name" value="P-loop_NTPase"/>
</dbReference>
<evidence type="ECO:0000256" key="1">
    <source>
        <dbReference type="SAM" id="Coils"/>
    </source>
</evidence>
<dbReference type="GeneID" id="93114011"/>
<feature type="coiled-coil region" evidence="1">
    <location>
        <begin position="302"/>
        <end position="351"/>
    </location>
</feature>
<evidence type="ECO:0000313" key="4">
    <source>
        <dbReference type="Proteomes" id="UP001318120"/>
    </source>
</evidence>
<dbReference type="RefSeq" id="WP_086257234.1">
    <property type="nucleotide sequence ID" value="NZ_CP144916.1"/>
</dbReference>
<dbReference type="SUPFAM" id="SSF52540">
    <property type="entry name" value="P-loop containing nucleoside triphosphate hydrolases"/>
    <property type="match status" value="1"/>
</dbReference>
<dbReference type="EMBL" id="CP144916">
    <property type="protein sequence ID" value="WWC41609.1"/>
    <property type="molecule type" value="Genomic_DNA"/>
</dbReference>
<feature type="coiled-coil region" evidence="1">
    <location>
        <begin position="455"/>
        <end position="503"/>
    </location>
</feature>
<name>A0ABZ2E7E4_9BACT</name>
<protein>
    <submittedName>
        <fullName evidence="3">AAA family ATPase</fullName>
    </submittedName>
</protein>
<proteinExistence type="predicted"/>
<accession>A0ABZ2E7E4</accession>
<dbReference type="Proteomes" id="UP001318120">
    <property type="component" value="Chromosome"/>
</dbReference>
<dbReference type="Gene3D" id="3.40.50.300">
    <property type="entry name" value="P-loop containing nucleotide triphosphate hydrolases"/>
    <property type="match status" value="1"/>
</dbReference>
<organism evidence="3 4">
    <name type="scientific">Campylobacter vicugnae</name>
    <dbReference type="NCBI Taxonomy" id="1660076"/>
    <lineage>
        <taxon>Bacteria</taxon>
        <taxon>Pseudomonadati</taxon>
        <taxon>Campylobacterota</taxon>
        <taxon>Epsilonproteobacteria</taxon>
        <taxon>Campylobacterales</taxon>
        <taxon>Campylobacteraceae</taxon>
        <taxon>Campylobacter</taxon>
    </lineage>
</organism>